<accession>A0AAU1TZE4</accession>
<organism evidence="1">
    <name type="scientific">Streptomyces sp. NBC_00119</name>
    <dbReference type="NCBI Taxonomy" id="2975659"/>
    <lineage>
        <taxon>Bacteria</taxon>
        <taxon>Bacillati</taxon>
        <taxon>Actinomycetota</taxon>
        <taxon>Actinomycetes</taxon>
        <taxon>Kitasatosporales</taxon>
        <taxon>Streptomycetaceae</taxon>
        <taxon>Streptomyces</taxon>
    </lineage>
</organism>
<name>A0AAU1TZE4_9ACTN</name>
<evidence type="ECO:0000313" key="1">
    <source>
        <dbReference type="EMBL" id="WTS09701.1"/>
    </source>
</evidence>
<dbReference type="AlphaFoldDB" id="A0AAU1TZE4"/>
<protein>
    <submittedName>
        <fullName evidence="1">Uncharacterized protein</fullName>
    </submittedName>
</protein>
<gene>
    <name evidence="1" type="ORF">OHU69_00165</name>
    <name evidence="2" type="ORF">OHU69_50505</name>
</gene>
<proteinExistence type="predicted"/>
<dbReference type="EMBL" id="CP108195">
    <property type="protein sequence ID" value="WTS18472.1"/>
    <property type="molecule type" value="Genomic_DNA"/>
</dbReference>
<evidence type="ECO:0000313" key="2">
    <source>
        <dbReference type="EMBL" id="WTS18472.1"/>
    </source>
</evidence>
<dbReference type="EMBL" id="CP108195">
    <property type="protein sequence ID" value="WTS09701.1"/>
    <property type="molecule type" value="Genomic_DNA"/>
</dbReference>
<reference evidence="1" key="1">
    <citation type="submission" date="2022-10" db="EMBL/GenBank/DDBJ databases">
        <title>The complete genomes of actinobacterial strains from the NBC collection.</title>
        <authorList>
            <person name="Joergensen T.S."/>
            <person name="Alvarez Arevalo M."/>
            <person name="Sterndorff E.B."/>
            <person name="Faurdal D."/>
            <person name="Vuksanovic O."/>
            <person name="Mourched A.-S."/>
            <person name="Charusanti P."/>
            <person name="Shaw S."/>
            <person name="Blin K."/>
            <person name="Weber T."/>
        </authorList>
    </citation>
    <scope>NUCLEOTIDE SEQUENCE</scope>
    <source>
        <strain evidence="1">NBC_00119</strain>
    </source>
</reference>
<sequence length="133" mass="14768">MADAVLRWAQPGEWVRSTGHKKPVAQAKQTLRHFSEVYVSDVLHRITGDRATRRVYDDTELKDAFTAQGQCIADAGIDYPGTWIVVEGTTIRLRRAAANAVADDLPVQDIDKLIEELEQIDATITALRATKPP</sequence>